<sequence>MRKLQIFKVAQNPKNALKNIVYTWQKTTRSQVSSNIKEPIDFFNESFLQNEIVTEINNYAEKKLEGKKLSLIQRT</sequence>
<keyword evidence="2" id="KW-1185">Reference proteome</keyword>
<comment type="caution">
    <text evidence="1">The sequence shown here is derived from an EMBL/GenBank/DDBJ whole genome shotgun (WGS) entry which is preliminary data.</text>
</comment>
<reference evidence="1 2" key="1">
    <citation type="journal article" date="2024" name="Ann. Entomol. Soc. Am.">
        <title>Genomic analyses of the southern and eastern yellowjacket wasps (Hymenoptera: Vespidae) reveal evolutionary signatures of social life.</title>
        <authorList>
            <person name="Catto M.A."/>
            <person name="Caine P.B."/>
            <person name="Orr S.E."/>
            <person name="Hunt B.G."/>
            <person name="Goodisman M.A.D."/>
        </authorList>
    </citation>
    <scope>NUCLEOTIDE SEQUENCE [LARGE SCALE GENOMIC DNA]</scope>
    <source>
        <strain evidence="1">233</strain>
        <tissue evidence="1">Head and thorax</tissue>
    </source>
</reference>
<gene>
    <name evidence="1" type="ORF">V1478_001698</name>
</gene>
<dbReference type="EMBL" id="JAUDFV010000027">
    <property type="protein sequence ID" value="KAL2737612.1"/>
    <property type="molecule type" value="Genomic_DNA"/>
</dbReference>
<name>A0ABD2BXV7_VESSQ</name>
<dbReference type="AlphaFoldDB" id="A0ABD2BXV7"/>
<evidence type="ECO:0000313" key="2">
    <source>
        <dbReference type="Proteomes" id="UP001607302"/>
    </source>
</evidence>
<dbReference type="Proteomes" id="UP001607302">
    <property type="component" value="Unassembled WGS sequence"/>
</dbReference>
<protein>
    <submittedName>
        <fullName evidence="1">PiggyBac transposable element-derived protein 4-like</fullName>
    </submittedName>
</protein>
<proteinExistence type="predicted"/>
<evidence type="ECO:0000313" key="1">
    <source>
        <dbReference type="EMBL" id="KAL2737612.1"/>
    </source>
</evidence>
<accession>A0ABD2BXV7</accession>
<organism evidence="1 2">
    <name type="scientific">Vespula squamosa</name>
    <name type="common">Southern yellow jacket</name>
    <name type="synonym">Wasp</name>
    <dbReference type="NCBI Taxonomy" id="30214"/>
    <lineage>
        <taxon>Eukaryota</taxon>
        <taxon>Metazoa</taxon>
        <taxon>Ecdysozoa</taxon>
        <taxon>Arthropoda</taxon>
        <taxon>Hexapoda</taxon>
        <taxon>Insecta</taxon>
        <taxon>Pterygota</taxon>
        <taxon>Neoptera</taxon>
        <taxon>Endopterygota</taxon>
        <taxon>Hymenoptera</taxon>
        <taxon>Apocrita</taxon>
        <taxon>Aculeata</taxon>
        <taxon>Vespoidea</taxon>
        <taxon>Vespidae</taxon>
        <taxon>Vespinae</taxon>
        <taxon>Vespula</taxon>
    </lineage>
</organism>